<gene>
    <name evidence="1" type="ORF">GPM918_LOCUS24304</name>
    <name evidence="2" type="ORF">SRO942_LOCUS24300</name>
</gene>
<dbReference type="EMBL" id="CAJNOQ010009011">
    <property type="protein sequence ID" value="CAF1212928.1"/>
    <property type="molecule type" value="Genomic_DNA"/>
</dbReference>
<sequence>MQSLKYCKLPLYRDYFSDNLKNATTNIEKLIIGVYSPDDIKQLFCHIPKIRSLKIRLYRESLRLHEEPCTVDAASRLNSMVVVQHLTRFTLDMKGHYEPFSEIVAILKYLPQLKQFSFSSIGFYWTTHSILDGDFWENILSTCVPTLEKFSFSIRFRVRYEKPEEVIANMDTILSTFKTNYYYSHKWYFICDYYSEAESVTWFSVYTIPCPFAYVNIQYDTLRSSSTIPLNFSSLGNYDKIDSLVIVTPTTNQIPESRQYPNVYRLGIHRFGMKLRPLPLTLSATFLADLSKLILWSNLTKLSVLENLDPRIIFEILTRSVNVDSLEIEYDIFEKYLLSFPELCSLMNKMLKKLKLVVNDGDFNPDVVEIFCEQFSNIQFFYINIKTINEIYIILPVLLEKLLHLTYLRTYSADIKMFHLNHDILSWLREKTHLAKEWIVSYTDHLYDEYITTLSHLSSIKTFKNKKRSVRWKAIM</sequence>
<evidence type="ECO:0000313" key="2">
    <source>
        <dbReference type="EMBL" id="CAF3976816.1"/>
    </source>
</evidence>
<dbReference type="AlphaFoldDB" id="A0A814X9W4"/>
<name>A0A814X9W4_9BILA</name>
<dbReference type="EMBL" id="CAJOBC010009011">
    <property type="protein sequence ID" value="CAF3976816.1"/>
    <property type="molecule type" value="Genomic_DNA"/>
</dbReference>
<comment type="caution">
    <text evidence="1">The sequence shown here is derived from an EMBL/GenBank/DDBJ whole genome shotgun (WGS) entry which is preliminary data.</text>
</comment>
<reference evidence="1" key="1">
    <citation type="submission" date="2021-02" db="EMBL/GenBank/DDBJ databases">
        <authorList>
            <person name="Nowell W R."/>
        </authorList>
    </citation>
    <scope>NUCLEOTIDE SEQUENCE</scope>
</reference>
<dbReference type="Proteomes" id="UP000681722">
    <property type="component" value="Unassembled WGS sequence"/>
</dbReference>
<dbReference type="Proteomes" id="UP000663829">
    <property type="component" value="Unassembled WGS sequence"/>
</dbReference>
<proteinExistence type="predicted"/>
<organism evidence="1 3">
    <name type="scientific">Didymodactylos carnosus</name>
    <dbReference type="NCBI Taxonomy" id="1234261"/>
    <lineage>
        <taxon>Eukaryota</taxon>
        <taxon>Metazoa</taxon>
        <taxon>Spiralia</taxon>
        <taxon>Gnathifera</taxon>
        <taxon>Rotifera</taxon>
        <taxon>Eurotatoria</taxon>
        <taxon>Bdelloidea</taxon>
        <taxon>Philodinida</taxon>
        <taxon>Philodinidae</taxon>
        <taxon>Didymodactylos</taxon>
    </lineage>
</organism>
<evidence type="ECO:0000313" key="3">
    <source>
        <dbReference type="Proteomes" id="UP000663829"/>
    </source>
</evidence>
<evidence type="ECO:0000313" key="1">
    <source>
        <dbReference type="EMBL" id="CAF1212928.1"/>
    </source>
</evidence>
<keyword evidence="3" id="KW-1185">Reference proteome</keyword>
<accession>A0A814X9W4</accession>
<protein>
    <submittedName>
        <fullName evidence="1">Uncharacterized protein</fullName>
    </submittedName>
</protein>